<dbReference type="PROSITE" id="PS50181">
    <property type="entry name" value="FBOX"/>
    <property type="match status" value="1"/>
</dbReference>
<sequence length="569" mass="66143">MESSEITLSSLPLDIIHEICDHLANQDVLEFRLVSKVISPKIPRPRLKKILSKRTLLFTDSESIRLTHLLASCSDEELANTRHLVFDLANPYVGLVEISDYYPFIWGYDEHTKSKMLIFSRIYRERTCRGTSLWQHKDTRKVGKPRGVPMKDHQEFCYDELYKILEQNIKTPIRPGPYPWGMMEYHKKKSPFGFNKWAYFDILTQAFKFFPNLSILEFKLRDKPEGPGFRIPPSWVRHNQSLKYFLADNPELNDIPCCDWLCSYGSLIDFGVAYPAVLSAAAKARCHISEIRASQFPMLGRDKFGADIHQFGQFSYGSDPCIACPDSGITFTDLDTYISDYNYTFANLTKLEIFIRRRRSCSSTDVSPLFLAMLPNVQELTIRGSQRLGEKIDNSGLPLDIVLPKLRILKLIYVALNPFALLNLLRTNQNSLKEVICTLSLEMELQHYGILDFLRFVRTKLNLTTCQIDFLTYGDWSRREYVLVDIQGTDWKYDTDSKYRVARVMAEEIMAVDEGIKDEVKWHEYSNWADFCFHTTARRLECSKSRWEGMTQCKFVEFEFGIGRYAGYF</sequence>
<name>A0AAN8MTR9_9PEZI</name>
<dbReference type="EMBL" id="JAVHNR010000010">
    <property type="protein sequence ID" value="KAK6331626.1"/>
    <property type="molecule type" value="Genomic_DNA"/>
</dbReference>
<evidence type="ECO:0000313" key="3">
    <source>
        <dbReference type="Proteomes" id="UP001313282"/>
    </source>
</evidence>
<accession>A0AAN8MTR9</accession>
<gene>
    <name evidence="2" type="ORF">TWF718_002175</name>
</gene>
<protein>
    <recommendedName>
        <fullName evidence="1">F-box domain-containing protein</fullName>
    </recommendedName>
</protein>
<evidence type="ECO:0000313" key="2">
    <source>
        <dbReference type="EMBL" id="KAK6331626.1"/>
    </source>
</evidence>
<dbReference type="InterPro" id="IPR001810">
    <property type="entry name" value="F-box_dom"/>
</dbReference>
<evidence type="ECO:0000259" key="1">
    <source>
        <dbReference type="PROSITE" id="PS50181"/>
    </source>
</evidence>
<dbReference type="AlphaFoldDB" id="A0AAN8MTR9"/>
<feature type="domain" description="F-box" evidence="1">
    <location>
        <begin position="5"/>
        <end position="36"/>
    </location>
</feature>
<dbReference type="Proteomes" id="UP001313282">
    <property type="component" value="Unassembled WGS sequence"/>
</dbReference>
<reference evidence="2 3" key="1">
    <citation type="submission" date="2019-10" db="EMBL/GenBank/DDBJ databases">
        <authorList>
            <person name="Palmer J.M."/>
        </authorList>
    </citation>
    <scope>NUCLEOTIDE SEQUENCE [LARGE SCALE GENOMIC DNA]</scope>
    <source>
        <strain evidence="2 3">TWF718</strain>
    </source>
</reference>
<proteinExistence type="predicted"/>
<comment type="caution">
    <text evidence="2">The sequence shown here is derived from an EMBL/GenBank/DDBJ whole genome shotgun (WGS) entry which is preliminary data.</text>
</comment>
<organism evidence="2 3">
    <name type="scientific">Orbilia javanica</name>
    <dbReference type="NCBI Taxonomy" id="47235"/>
    <lineage>
        <taxon>Eukaryota</taxon>
        <taxon>Fungi</taxon>
        <taxon>Dikarya</taxon>
        <taxon>Ascomycota</taxon>
        <taxon>Pezizomycotina</taxon>
        <taxon>Orbiliomycetes</taxon>
        <taxon>Orbiliales</taxon>
        <taxon>Orbiliaceae</taxon>
        <taxon>Orbilia</taxon>
    </lineage>
</organism>
<keyword evidence="3" id="KW-1185">Reference proteome</keyword>
<dbReference type="Pfam" id="PF00646">
    <property type="entry name" value="F-box"/>
    <property type="match status" value="1"/>
</dbReference>